<reference evidence="4 5" key="1">
    <citation type="journal article" date="2015" name="Genome Biol. Evol.">
        <title>Comparative Genomics of a Bacterivorous Green Alga Reveals Evolutionary Causalities and Consequences of Phago-Mixotrophic Mode of Nutrition.</title>
        <authorList>
            <person name="Burns J.A."/>
            <person name="Paasch A."/>
            <person name="Narechania A."/>
            <person name="Kim E."/>
        </authorList>
    </citation>
    <scope>NUCLEOTIDE SEQUENCE [LARGE SCALE GENOMIC DNA]</scope>
    <source>
        <strain evidence="4 5">PLY_AMNH</strain>
    </source>
</reference>
<protein>
    <submittedName>
        <fullName evidence="4">Uncharacterized protein</fullName>
    </submittedName>
</protein>
<dbReference type="AlphaFoldDB" id="A0AAE0L8U6"/>
<dbReference type="Proteomes" id="UP001190700">
    <property type="component" value="Unassembled WGS sequence"/>
</dbReference>
<feature type="non-terminal residue" evidence="4">
    <location>
        <position position="1"/>
    </location>
</feature>
<comment type="caution">
    <text evidence="4">The sequence shown here is derived from an EMBL/GenBank/DDBJ whole genome shotgun (WGS) entry which is preliminary data.</text>
</comment>
<keyword evidence="2" id="KW-0150">Chloroplast</keyword>
<accession>A0AAE0L8U6</accession>
<evidence type="ECO:0000256" key="2">
    <source>
        <dbReference type="ARBA" id="ARBA00022528"/>
    </source>
</evidence>
<evidence type="ECO:0000256" key="3">
    <source>
        <dbReference type="ARBA" id="ARBA00022640"/>
    </source>
</evidence>
<evidence type="ECO:0000313" key="4">
    <source>
        <dbReference type="EMBL" id="KAK3275960.1"/>
    </source>
</evidence>
<dbReference type="InterPro" id="IPR007378">
    <property type="entry name" value="Tic22-like"/>
</dbReference>
<dbReference type="EMBL" id="LGRX02006875">
    <property type="protein sequence ID" value="KAK3275960.1"/>
    <property type="molecule type" value="Genomic_DNA"/>
</dbReference>
<dbReference type="GO" id="GO:0009507">
    <property type="term" value="C:chloroplast"/>
    <property type="evidence" value="ECO:0007669"/>
    <property type="project" value="UniProtKB-SubCell"/>
</dbReference>
<evidence type="ECO:0000256" key="1">
    <source>
        <dbReference type="ARBA" id="ARBA00004229"/>
    </source>
</evidence>
<gene>
    <name evidence="4" type="ORF">CYMTET_15943</name>
</gene>
<dbReference type="GO" id="GO:0015031">
    <property type="term" value="P:protein transport"/>
    <property type="evidence" value="ECO:0007669"/>
    <property type="project" value="InterPro"/>
</dbReference>
<dbReference type="Pfam" id="PF04278">
    <property type="entry name" value="Tic22"/>
    <property type="match status" value="1"/>
</dbReference>
<organism evidence="4 5">
    <name type="scientific">Cymbomonas tetramitiformis</name>
    <dbReference type="NCBI Taxonomy" id="36881"/>
    <lineage>
        <taxon>Eukaryota</taxon>
        <taxon>Viridiplantae</taxon>
        <taxon>Chlorophyta</taxon>
        <taxon>Pyramimonadophyceae</taxon>
        <taxon>Pyramimonadales</taxon>
        <taxon>Pyramimonadaceae</taxon>
        <taxon>Cymbomonas</taxon>
    </lineage>
</organism>
<keyword evidence="3" id="KW-0934">Plastid</keyword>
<keyword evidence="5" id="KW-1185">Reference proteome</keyword>
<evidence type="ECO:0000313" key="5">
    <source>
        <dbReference type="Proteomes" id="UP001190700"/>
    </source>
</evidence>
<name>A0AAE0L8U6_9CHLO</name>
<sequence length="96" mass="10951">GYLPFFLSKQDLDNAMESTGKEQAAFDSQLTKVHVASLETALQLMQESKQGSPWQDVVFIPSATSRRMLLDLVTSAVYNEENMQYYQEPSVNSKRW</sequence>
<comment type="subcellular location">
    <subcellularLocation>
        <location evidence="1">Plastid</location>
        <location evidence="1">Chloroplast</location>
    </subcellularLocation>
</comment>
<proteinExistence type="predicted"/>